<dbReference type="GO" id="GO:0005829">
    <property type="term" value="C:cytosol"/>
    <property type="evidence" value="ECO:0007669"/>
    <property type="project" value="TreeGrafter"/>
</dbReference>
<dbReference type="PANTHER" id="PTHR43235">
    <property type="entry name" value="GLUTAMINE AMIDOTRANSFERASE PB2B2.05-RELATED"/>
    <property type="match status" value="1"/>
</dbReference>
<dbReference type="OrthoDB" id="9813383at2"/>
<dbReference type="Pfam" id="PF07722">
    <property type="entry name" value="Peptidase_C26"/>
    <property type="match status" value="1"/>
</dbReference>
<dbReference type="Gene3D" id="3.40.50.880">
    <property type="match status" value="1"/>
</dbReference>
<dbReference type="eggNOG" id="COG2071">
    <property type="taxonomic scope" value="Bacteria"/>
</dbReference>
<accession>A6TP85</accession>
<dbReference type="STRING" id="293826.Amet_1833"/>
<protein>
    <submittedName>
        <fullName evidence="1">Peptidase C26</fullName>
    </submittedName>
</protein>
<name>A6TP85_ALKMQ</name>
<dbReference type="Proteomes" id="UP000001572">
    <property type="component" value="Chromosome"/>
</dbReference>
<dbReference type="InterPro" id="IPR044668">
    <property type="entry name" value="PuuD-like"/>
</dbReference>
<dbReference type="EMBL" id="CP000724">
    <property type="protein sequence ID" value="ABR48003.1"/>
    <property type="molecule type" value="Genomic_DNA"/>
</dbReference>
<sequence length="238" mass="26698">MRPMIAILATNCGGTQADYVKSVERAGGCPVIIDRVEDLNTLKPIMQIVDGIIFTGGTDITPLTYNEMPKEGLGRVDSKRDEFEILLVKWVLSNTDIPILGVCRGMQILNVVDGGSLHQDLLVEKITLSNHWLSGIIPSDEHGHSVYITKKSRLYDVYKKEKIMVNSIHHQGIKNIGKSFEGTTVAEDDIIEAIEMKGERFVVGVQWHPEILVEKHPEHLALFKKFIECCYKGKEDKT</sequence>
<dbReference type="SUPFAM" id="SSF52317">
    <property type="entry name" value="Class I glutamine amidotransferase-like"/>
    <property type="match status" value="1"/>
</dbReference>
<dbReference type="PROSITE" id="PS51273">
    <property type="entry name" value="GATASE_TYPE_1"/>
    <property type="match status" value="1"/>
</dbReference>
<dbReference type="InterPro" id="IPR011697">
    <property type="entry name" value="Peptidase_C26"/>
</dbReference>
<dbReference type="KEGG" id="amt:Amet_1833"/>
<dbReference type="InterPro" id="IPR029062">
    <property type="entry name" value="Class_I_gatase-like"/>
</dbReference>
<dbReference type="GO" id="GO:0016811">
    <property type="term" value="F:hydrolase activity, acting on carbon-nitrogen (but not peptide) bonds, in linear amides"/>
    <property type="evidence" value="ECO:0007669"/>
    <property type="project" value="InterPro"/>
</dbReference>
<dbReference type="RefSeq" id="WP_012063038.1">
    <property type="nucleotide sequence ID" value="NC_009633.1"/>
</dbReference>
<evidence type="ECO:0000313" key="2">
    <source>
        <dbReference type="Proteomes" id="UP000001572"/>
    </source>
</evidence>
<dbReference type="AlphaFoldDB" id="A6TP85"/>
<evidence type="ECO:0000313" key="1">
    <source>
        <dbReference type="EMBL" id="ABR48003.1"/>
    </source>
</evidence>
<gene>
    <name evidence="1" type="ordered locus">Amet_1833</name>
</gene>
<reference evidence="2" key="1">
    <citation type="journal article" date="2016" name="Genome Announc.">
        <title>Complete genome sequence of Alkaliphilus metalliredigens strain QYMF, an alkaliphilic and metal-reducing bacterium isolated from borax-contaminated leachate ponds.</title>
        <authorList>
            <person name="Hwang C."/>
            <person name="Copeland A."/>
            <person name="Lucas S."/>
            <person name="Lapidus A."/>
            <person name="Barry K."/>
            <person name="Detter J.C."/>
            <person name="Glavina Del Rio T."/>
            <person name="Hammon N."/>
            <person name="Israni S."/>
            <person name="Dalin E."/>
            <person name="Tice H."/>
            <person name="Pitluck S."/>
            <person name="Chertkov O."/>
            <person name="Brettin T."/>
            <person name="Bruce D."/>
            <person name="Han C."/>
            <person name="Schmutz J."/>
            <person name="Larimer F."/>
            <person name="Land M.L."/>
            <person name="Hauser L."/>
            <person name="Kyrpides N."/>
            <person name="Mikhailova N."/>
            <person name="Ye Q."/>
            <person name="Zhou J."/>
            <person name="Richardson P."/>
            <person name="Fields M.W."/>
        </authorList>
    </citation>
    <scope>NUCLEOTIDE SEQUENCE [LARGE SCALE GENOMIC DNA]</scope>
    <source>
        <strain evidence="2">QYMF</strain>
    </source>
</reference>
<dbReference type="CDD" id="cd01745">
    <property type="entry name" value="GATase1_2"/>
    <property type="match status" value="1"/>
</dbReference>
<dbReference type="PANTHER" id="PTHR43235:SF1">
    <property type="entry name" value="GLUTAMINE AMIDOTRANSFERASE PB2B2.05-RELATED"/>
    <property type="match status" value="1"/>
</dbReference>
<dbReference type="HOGENOM" id="CLU_030756_2_1_9"/>
<keyword evidence="2" id="KW-1185">Reference proteome</keyword>
<proteinExistence type="predicted"/>
<organism evidence="1 2">
    <name type="scientific">Alkaliphilus metalliredigens (strain QYMF)</name>
    <dbReference type="NCBI Taxonomy" id="293826"/>
    <lineage>
        <taxon>Bacteria</taxon>
        <taxon>Bacillati</taxon>
        <taxon>Bacillota</taxon>
        <taxon>Clostridia</taxon>
        <taxon>Peptostreptococcales</taxon>
        <taxon>Natronincolaceae</taxon>
        <taxon>Alkaliphilus</taxon>
    </lineage>
</organism>